<evidence type="ECO:0000313" key="3">
    <source>
        <dbReference type="Proteomes" id="UP001144471"/>
    </source>
</evidence>
<dbReference type="AlphaFoldDB" id="A0A9W6LLU3"/>
<comment type="caution">
    <text evidence="2">The sequence shown here is derived from an EMBL/GenBank/DDBJ whole genome shotgun (WGS) entry which is preliminary data.</text>
</comment>
<organism evidence="2 3">
    <name type="scientific">Propionigenium maris DSM 9537</name>
    <dbReference type="NCBI Taxonomy" id="1123000"/>
    <lineage>
        <taxon>Bacteria</taxon>
        <taxon>Fusobacteriati</taxon>
        <taxon>Fusobacteriota</taxon>
        <taxon>Fusobacteriia</taxon>
        <taxon>Fusobacteriales</taxon>
        <taxon>Fusobacteriaceae</taxon>
        <taxon>Propionigenium</taxon>
    </lineage>
</organism>
<feature type="region of interest" description="Disordered" evidence="1">
    <location>
        <begin position="93"/>
        <end position="114"/>
    </location>
</feature>
<dbReference type="EMBL" id="BSDY01000001">
    <property type="protein sequence ID" value="GLI54738.1"/>
    <property type="molecule type" value="Genomic_DNA"/>
</dbReference>
<reference evidence="2" key="1">
    <citation type="submission" date="2022-12" db="EMBL/GenBank/DDBJ databases">
        <title>Reference genome sequencing for broad-spectrum identification of bacterial and archaeal isolates by mass spectrometry.</title>
        <authorList>
            <person name="Sekiguchi Y."/>
            <person name="Tourlousse D.M."/>
        </authorList>
    </citation>
    <scope>NUCLEOTIDE SEQUENCE</scope>
    <source>
        <strain evidence="2">10succ1</strain>
    </source>
</reference>
<evidence type="ECO:0000313" key="2">
    <source>
        <dbReference type="EMBL" id="GLI54738.1"/>
    </source>
</evidence>
<dbReference type="Proteomes" id="UP001144471">
    <property type="component" value="Unassembled WGS sequence"/>
</dbReference>
<evidence type="ECO:0000256" key="1">
    <source>
        <dbReference type="SAM" id="MobiDB-lite"/>
    </source>
</evidence>
<protein>
    <submittedName>
        <fullName evidence="2">Uncharacterized protein</fullName>
    </submittedName>
</protein>
<keyword evidence="3" id="KW-1185">Reference proteome</keyword>
<proteinExistence type="predicted"/>
<dbReference type="RefSeq" id="WP_281832702.1">
    <property type="nucleotide sequence ID" value="NZ_BSDY01000001.1"/>
</dbReference>
<name>A0A9W6LLU3_9FUSO</name>
<accession>A0A9W6LLU3</accession>
<sequence>MANRTREYLVKSGAEINREYDGYYEEITGKIAHSIKEEELNPTDASFHVGSLKTIRQERLEIRGELTPIQERKHQLDIEKFEHKKHVDLENLKIKKRGKGSGGTGEDPEVEYVD</sequence>
<gene>
    <name evidence="2" type="ORF">PM10SUCC1_02530</name>
</gene>